<organism evidence="2 3">
    <name type="scientific">Chara braunii</name>
    <name type="common">Braun's stonewort</name>
    <dbReference type="NCBI Taxonomy" id="69332"/>
    <lineage>
        <taxon>Eukaryota</taxon>
        <taxon>Viridiplantae</taxon>
        <taxon>Streptophyta</taxon>
        <taxon>Charophyceae</taxon>
        <taxon>Charales</taxon>
        <taxon>Characeae</taxon>
        <taxon>Chara</taxon>
    </lineage>
</organism>
<dbReference type="AlphaFoldDB" id="A0A388L7Y3"/>
<keyword evidence="3" id="KW-1185">Reference proteome</keyword>
<name>A0A388L7Y3_CHABU</name>
<gene>
    <name evidence="2" type="ORF">CBR_g26403</name>
</gene>
<sequence>MHTVRKDATQNDEAVPRLESSAIDKIGGDCEVRVSTTSQHMITGEQNKAKTNLDRVETNEQLTLPASNLPGGSADIAVDDKSTVENMEILSEHEGKTSGGSNPERPQECEGHMITEERNEAKTNLNGVKTNEQPMLMVECELRMRIEVDHGETDCARLALQPASNLPGGSTDIVVEDKTTVEKMEILPEHEGKISGGSNPERPQEFEEYEDEQLEQKEANTKKDDSEDENNRDNDDFGERESNEDEDDDNEYVREQDDENDAHFTNEKAIVMRGRKKRDASKKSKPNNCISDNIHTLYAHSKIVKQLMRCVAKGFYLSRAKDAEMYPLVDTYLESFRVLIESLNPDTRFIVDQSMKSTTPTRELTNIRGEIAYDIVRAFRSVAGLPYPCGTIRDRFEKEREEMRTKMLEQSSWRVKGEEPWGATEFKNVVRDVLYIDWNEAGRNGCSLQQLAFAHMVLECHIINKSRPARTAAASKEMQRI</sequence>
<evidence type="ECO:0000313" key="2">
    <source>
        <dbReference type="EMBL" id="GBG78374.1"/>
    </source>
</evidence>
<accession>A0A388L7Y3</accession>
<dbReference type="Gramene" id="GBG78374">
    <property type="protein sequence ID" value="GBG78374"/>
    <property type="gene ID" value="CBR_g26403"/>
</dbReference>
<evidence type="ECO:0000256" key="1">
    <source>
        <dbReference type="SAM" id="MobiDB-lite"/>
    </source>
</evidence>
<reference evidence="2 3" key="1">
    <citation type="journal article" date="2018" name="Cell">
        <title>The Chara Genome: Secondary Complexity and Implications for Plant Terrestrialization.</title>
        <authorList>
            <person name="Nishiyama T."/>
            <person name="Sakayama H."/>
            <person name="Vries J.D."/>
            <person name="Buschmann H."/>
            <person name="Saint-Marcoux D."/>
            <person name="Ullrich K.K."/>
            <person name="Haas F.B."/>
            <person name="Vanderstraeten L."/>
            <person name="Becker D."/>
            <person name="Lang D."/>
            <person name="Vosolsobe S."/>
            <person name="Rombauts S."/>
            <person name="Wilhelmsson P.K.I."/>
            <person name="Janitza P."/>
            <person name="Kern R."/>
            <person name="Heyl A."/>
            <person name="Rumpler F."/>
            <person name="Villalobos L.I.A.C."/>
            <person name="Clay J.M."/>
            <person name="Skokan R."/>
            <person name="Toyoda A."/>
            <person name="Suzuki Y."/>
            <person name="Kagoshima H."/>
            <person name="Schijlen E."/>
            <person name="Tajeshwar N."/>
            <person name="Catarino B."/>
            <person name="Hetherington A.J."/>
            <person name="Saltykova A."/>
            <person name="Bonnot C."/>
            <person name="Breuninger H."/>
            <person name="Symeonidi A."/>
            <person name="Radhakrishnan G.V."/>
            <person name="Van Nieuwerburgh F."/>
            <person name="Deforce D."/>
            <person name="Chang C."/>
            <person name="Karol K.G."/>
            <person name="Hedrich R."/>
            <person name="Ulvskov P."/>
            <person name="Glockner G."/>
            <person name="Delwiche C.F."/>
            <person name="Petrasek J."/>
            <person name="Van de Peer Y."/>
            <person name="Friml J."/>
            <person name="Beilby M."/>
            <person name="Dolan L."/>
            <person name="Kohara Y."/>
            <person name="Sugano S."/>
            <person name="Fujiyama A."/>
            <person name="Delaux P.-M."/>
            <person name="Quint M."/>
            <person name="TheiBen G."/>
            <person name="Hagemann M."/>
            <person name="Harholt J."/>
            <person name="Dunand C."/>
            <person name="Zachgo S."/>
            <person name="Langdale J."/>
            <person name="Maumus F."/>
            <person name="Straeten D.V.D."/>
            <person name="Gould S.B."/>
            <person name="Rensing S.A."/>
        </authorList>
    </citation>
    <scope>NUCLEOTIDE SEQUENCE [LARGE SCALE GENOMIC DNA]</scope>
    <source>
        <strain evidence="2 3">S276</strain>
    </source>
</reference>
<feature type="compositionally biased region" description="Basic and acidic residues" evidence="1">
    <location>
        <begin position="214"/>
        <end position="241"/>
    </location>
</feature>
<evidence type="ECO:0000313" key="3">
    <source>
        <dbReference type="Proteomes" id="UP000265515"/>
    </source>
</evidence>
<dbReference type="EMBL" id="BFEA01000293">
    <property type="protein sequence ID" value="GBG78374.1"/>
    <property type="molecule type" value="Genomic_DNA"/>
</dbReference>
<dbReference type="Proteomes" id="UP000265515">
    <property type="component" value="Unassembled WGS sequence"/>
</dbReference>
<comment type="caution">
    <text evidence="2">The sequence shown here is derived from an EMBL/GenBank/DDBJ whole genome shotgun (WGS) entry which is preliminary data.</text>
</comment>
<feature type="compositionally biased region" description="Basic and acidic residues" evidence="1">
    <location>
        <begin position="251"/>
        <end position="266"/>
    </location>
</feature>
<feature type="region of interest" description="Disordered" evidence="1">
    <location>
        <begin position="1"/>
        <end position="26"/>
    </location>
</feature>
<feature type="compositionally biased region" description="Basic residues" evidence="1">
    <location>
        <begin position="273"/>
        <end position="285"/>
    </location>
</feature>
<proteinExistence type="predicted"/>
<feature type="region of interest" description="Disordered" evidence="1">
    <location>
        <begin position="186"/>
        <end position="290"/>
    </location>
</feature>
<protein>
    <submittedName>
        <fullName evidence="2">Uncharacterized protein</fullName>
    </submittedName>
</protein>